<evidence type="ECO:0000259" key="2">
    <source>
        <dbReference type="PROSITE" id="PS51695"/>
    </source>
</evidence>
<sequence precursor="true">MTARIRLLFSMLVALLLAMAVPAFADASSSVAATTYAHPMFVPGHAAPGLHPDLVPSGYGPADLQSAYKLPSGTNGAGQTVAIVDANNDPTAEADLGVYRAQYGLPACTTANGCFRKVNQTGGTSYPPTDAGWATEISLDLDMVSAVCPKCHILLVEATSASYANLGQAVNEAAALHATTISNSYGGGDLSDSSAPYYNHPGIMITASSGDAGYGVEFPASSRYVTAVGGTSLTRASNARGWNETAWSGAGSGCSAYNPALSGQASYGTGCARRAVADVSAVADPATGVAVYDSTPYGGRSGWQVYGGTSVASPIIASVYALAGNAASINNNYPYTHYSASTFFDITSGSNGSCSPTQLCHARVGWDGPTGLGTPNGVGGF</sequence>
<proteinExistence type="predicted"/>
<keyword evidence="1" id="KW-0732">Signal</keyword>
<feature type="chain" id="PRO_5002983097" evidence="1">
    <location>
        <begin position="26"/>
        <end position="381"/>
    </location>
</feature>
<dbReference type="CDD" id="cd04056">
    <property type="entry name" value="Peptidases_S53"/>
    <property type="match status" value="1"/>
</dbReference>
<dbReference type="GO" id="GO:0004252">
    <property type="term" value="F:serine-type endopeptidase activity"/>
    <property type="evidence" value="ECO:0007669"/>
    <property type="project" value="InterPro"/>
</dbReference>
<dbReference type="EMBL" id="CP001700">
    <property type="protein sequence ID" value="ACU72534.1"/>
    <property type="molecule type" value="Genomic_DNA"/>
</dbReference>
<keyword evidence="3" id="KW-0378">Hydrolase</keyword>
<dbReference type="InParanoid" id="C7QBR5"/>
<dbReference type="MEROPS" id="S53.008"/>
<keyword evidence="3" id="KW-0645">Protease</keyword>
<gene>
    <name evidence="3" type="ordered locus">Caci_3631</name>
</gene>
<dbReference type="PANTHER" id="PTHR14218:SF15">
    <property type="entry name" value="TRIPEPTIDYL-PEPTIDASE 1"/>
    <property type="match status" value="1"/>
</dbReference>
<dbReference type="HOGENOM" id="CLU_012501_3_0_11"/>
<dbReference type="GO" id="GO:0008240">
    <property type="term" value="F:tripeptidyl-peptidase activity"/>
    <property type="evidence" value="ECO:0007669"/>
    <property type="project" value="TreeGrafter"/>
</dbReference>
<dbReference type="RefSeq" id="WP_015792263.1">
    <property type="nucleotide sequence ID" value="NC_013131.1"/>
</dbReference>
<dbReference type="PROSITE" id="PS51695">
    <property type="entry name" value="SEDOLISIN"/>
    <property type="match status" value="1"/>
</dbReference>
<evidence type="ECO:0000256" key="1">
    <source>
        <dbReference type="SAM" id="SignalP"/>
    </source>
</evidence>
<reference evidence="3 4" key="1">
    <citation type="journal article" date="2009" name="Stand. Genomic Sci.">
        <title>Complete genome sequence of Catenulispora acidiphila type strain (ID 139908).</title>
        <authorList>
            <person name="Copeland A."/>
            <person name="Lapidus A."/>
            <person name="Glavina Del Rio T."/>
            <person name="Nolan M."/>
            <person name="Lucas S."/>
            <person name="Chen F."/>
            <person name="Tice H."/>
            <person name="Cheng J.F."/>
            <person name="Bruce D."/>
            <person name="Goodwin L."/>
            <person name="Pitluck S."/>
            <person name="Mikhailova N."/>
            <person name="Pati A."/>
            <person name="Ivanova N."/>
            <person name="Mavromatis K."/>
            <person name="Chen A."/>
            <person name="Palaniappan K."/>
            <person name="Chain P."/>
            <person name="Land M."/>
            <person name="Hauser L."/>
            <person name="Chang Y.J."/>
            <person name="Jeffries C.D."/>
            <person name="Chertkov O."/>
            <person name="Brettin T."/>
            <person name="Detter J.C."/>
            <person name="Han C."/>
            <person name="Ali Z."/>
            <person name="Tindall B.J."/>
            <person name="Goker M."/>
            <person name="Bristow J."/>
            <person name="Eisen J.A."/>
            <person name="Markowitz V."/>
            <person name="Hugenholtz P."/>
            <person name="Kyrpides N.C."/>
            <person name="Klenk H.P."/>
        </authorList>
    </citation>
    <scope>NUCLEOTIDE SEQUENCE [LARGE SCALE GENOMIC DNA]</scope>
    <source>
        <strain evidence="4">DSM 44928 / JCM 14897 / NBRC 102108 / NRRL B-24433 / ID139908</strain>
    </source>
</reference>
<evidence type="ECO:0000313" key="4">
    <source>
        <dbReference type="Proteomes" id="UP000000851"/>
    </source>
</evidence>
<dbReference type="InterPro" id="IPR050819">
    <property type="entry name" value="Tripeptidyl-peptidase_I"/>
</dbReference>
<dbReference type="STRING" id="479433.Caci_3631"/>
<dbReference type="PANTHER" id="PTHR14218">
    <property type="entry name" value="PROTEASE S8 TRIPEPTIDYL PEPTIDASE I CLN2"/>
    <property type="match status" value="1"/>
</dbReference>
<accession>C7QBR5</accession>
<dbReference type="InterPro" id="IPR036852">
    <property type="entry name" value="Peptidase_S8/S53_dom_sf"/>
</dbReference>
<feature type="domain" description="Peptidase S53" evidence="2">
    <location>
        <begin position="49"/>
        <end position="381"/>
    </location>
</feature>
<protein>
    <submittedName>
        <fullName evidence="3">Serine protease</fullName>
    </submittedName>
</protein>
<name>C7QBR5_CATAD</name>
<dbReference type="KEGG" id="cai:Caci_3631"/>
<organism evidence="3 4">
    <name type="scientific">Catenulispora acidiphila (strain DSM 44928 / JCM 14897 / NBRC 102108 / NRRL B-24433 / ID139908)</name>
    <dbReference type="NCBI Taxonomy" id="479433"/>
    <lineage>
        <taxon>Bacteria</taxon>
        <taxon>Bacillati</taxon>
        <taxon>Actinomycetota</taxon>
        <taxon>Actinomycetes</taxon>
        <taxon>Catenulisporales</taxon>
        <taxon>Catenulisporaceae</taxon>
        <taxon>Catenulispora</taxon>
    </lineage>
</organism>
<dbReference type="eggNOG" id="COG4934">
    <property type="taxonomic scope" value="Bacteria"/>
</dbReference>
<dbReference type="Proteomes" id="UP000000851">
    <property type="component" value="Chromosome"/>
</dbReference>
<dbReference type="GO" id="GO:0006508">
    <property type="term" value="P:proteolysis"/>
    <property type="evidence" value="ECO:0007669"/>
    <property type="project" value="UniProtKB-KW"/>
</dbReference>
<dbReference type="AlphaFoldDB" id="C7QBR5"/>
<evidence type="ECO:0000313" key="3">
    <source>
        <dbReference type="EMBL" id="ACU72534.1"/>
    </source>
</evidence>
<dbReference type="Gene3D" id="3.40.50.200">
    <property type="entry name" value="Peptidase S8/S53 domain"/>
    <property type="match status" value="1"/>
</dbReference>
<dbReference type="InterPro" id="IPR030400">
    <property type="entry name" value="Sedolisin_dom"/>
</dbReference>
<keyword evidence="4" id="KW-1185">Reference proteome</keyword>
<dbReference type="SUPFAM" id="SSF52743">
    <property type="entry name" value="Subtilisin-like"/>
    <property type="match status" value="1"/>
</dbReference>
<feature type="signal peptide" evidence="1">
    <location>
        <begin position="1"/>
        <end position="25"/>
    </location>
</feature>